<evidence type="ECO:0000256" key="1">
    <source>
        <dbReference type="RuleBase" id="RU367007"/>
    </source>
</evidence>
<feature type="transmembrane region" description="Helical" evidence="1">
    <location>
        <begin position="384"/>
        <end position="405"/>
    </location>
</feature>
<keyword evidence="1" id="KW-1003">Cell membrane</keyword>
<feature type="transmembrane region" description="Helical" evidence="1">
    <location>
        <begin position="506"/>
        <end position="524"/>
    </location>
</feature>
<reference evidence="4 5" key="1">
    <citation type="submission" date="2019-07" db="EMBL/GenBank/DDBJ databases">
        <authorList>
            <person name="Kim J.K."/>
            <person name="Cheong H.-M."/>
            <person name="Choi Y."/>
            <person name="Hwang K.J."/>
            <person name="Lee S."/>
            <person name="Choi C."/>
        </authorList>
    </citation>
    <scope>NUCLEOTIDE SEQUENCE [LARGE SCALE GENOMIC DNA]</scope>
    <source>
        <strain evidence="4 5">KS 22</strain>
    </source>
</reference>
<dbReference type="InterPro" id="IPR000421">
    <property type="entry name" value="FA58C"/>
</dbReference>
<sequence length="603" mass="69699">MKARTDMDYKETSRSGPVQWGATSVRNREDRRWRPLDIVLVLLLTIVSALMTFTDLGDRSAPQTFWKPDKAGDNFTVDFGETRTVDRINLYEGPGAKGNTKIESSIDGVSWEDYLEVEHKTNRVFTWKLDEKSVKARYMRFTTETTGYRLYEAGFFTTGIYAPIAVMNVQSDSNNSLTSEGSGLEVFDEQEYAPYRPDYRNGMYFDEIYHGRTAYEFIERMEPYENTHPPLGKVLLAIGVKMFDMTPYGWRFMAGVFGTLMVPVLYAAAKGMFQRTRYAFLAALLLVLEGFHLVHSRSSNVDIIGVTFTIIMFYGMYRYGETAWRNGGFRRSIGYLALSGFFFGAAAAVKWNYLYGGAGLAILLVFALVRRWREGKMAGDYDYVRRLVLTLMACVILFVAVPVGVYTASYKPYIQATKADDSYKDLWQYQKNMYHYHKGVKEPHPYASKWYTWPLMIRPVWYYGGKDLENGDAQSIAAIGNPLIWWGGLLAMLASWWLGFRRRDRVVLTLAVAYLSFYVPWMVAPRSITFLYHYFPMVPLLILSIVWMLRWFEERSYKGRWVTMAFTGVAAALLVWFYPIYTGMTVSREWMNVAIRWLPSWGF</sequence>
<name>A0A7G5BVT3_9BACL</name>
<feature type="compositionally biased region" description="Basic and acidic residues" evidence="2">
    <location>
        <begin position="1"/>
        <end position="13"/>
    </location>
</feature>
<dbReference type="Proteomes" id="UP000515679">
    <property type="component" value="Chromosome"/>
</dbReference>
<evidence type="ECO:0000259" key="3">
    <source>
        <dbReference type="PROSITE" id="PS50022"/>
    </source>
</evidence>
<keyword evidence="1" id="KW-0328">Glycosyltransferase</keyword>
<comment type="similarity">
    <text evidence="1">Belongs to the glycosyltransferase 39 family.</text>
</comment>
<dbReference type="KEGG" id="cchl:FPL14_07580"/>
<dbReference type="PANTHER" id="PTHR10050:SF46">
    <property type="entry name" value="PROTEIN O-MANNOSYL-TRANSFERASE 2"/>
    <property type="match status" value="1"/>
</dbReference>
<feature type="domain" description="F5/8 type C" evidence="3">
    <location>
        <begin position="64"/>
        <end position="160"/>
    </location>
</feature>
<gene>
    <name evidence="4" type="ORF">FPL14_07580</name>
</gene>
<evidence type="ECO:0000313" key="5">
    <source>
        <dbReference type="Proteomes" id="UP000515679"/>
    </source>
</evidence>
<keyword evidence="1" id="KW-0472">Membrane</keyword>
<evidence type="ECO:0000256" key="2">
    <source>
        <dbReference type="SAM" id="MobiDB-lite"/>
    </source>
</evidence>
<keyword evidence="1 4" id="KW-0808">Transferase</keyword>
<comment type="function">
    <text evidence="1">Protein O-mannosyltransferase that catalyzes the transfer of a single mannose residue from a polyprenol phospho-mannosyl lipidic donor to the hydroxyl group of selected serine and threonine residues in acceptor proteins.</text>
</comment>
<organism evidence="4 5">
    <name type="scientific">Cohnella cholangitidis</name>
    <dbReference type="NCBI Taxonomy" id="2598458"/>
    <lineage>
        <taxon>Bacteria</taxon>
        <taxon>Bacillati</taxon>
        <taxon>Bacillota</taxon>
        <taxon>Bacilli</taxon>
        <taxon>Bacillales</taxon>
        <taxon>Paenibacillaceae</taxon>
        <taxon>Cohnella</taxon>
    </lineage>
</organism>
<feature type="transmembrane region" description="Helical" evidence="1">
    <location>
        <begin position="355"/>
        <end position="372"/>
    </location>
</feature>
<dbReference type="InterPro" id="IPR027005">
    <property type="entry name" value="PMT-like"/>
</dbReference>
<dbReference type="InterPro" id="IPR008979">
    <property type="entry name" value="Galactose-bd-like_sf"/>
</dbReference>
<dbReference type="InterPro" id="IPR038731">
    <property type="entry name" value="RgtA/B/C-like"/>
</dbReference>
<comment type="subcellular location">
    <subcellularLocation>
        <location evidence="1">Cell membrane</location>
    </subcellularLocation>
</comment>
<feature type="region of interest" description="Disordered" evidence="2">
    <location>
        <begin position="1"/>
        <end position="22"/>
    </location>
</feature>
<feature type="transmembrane region" description="Helical" evidence="1">
    <location>
        <begin position="301"/>
        <end position="320"/>
    </location>
</feature>
<protein>
    <recommendedName>
        <fullName evidence="1">Polyprenol-phosphate-mannose--protein mannosyltransferase</fullName>
        <ecNumber evidence="1">2.4.1.-</ecNumber>
    </recommendedName>
</protein>
<dbReference type="GO" id="GO:0005886">
    <property type="term" value="C:plasma membrane"/>
    <property type="evidence" value="ECO:0007669"/>
    <property type="project" value="UniProtKB-SubCell"/>
</dbReference>
<dbReference type="PROSITE" id="PS50022">
    <property type="entry name" value="FA58C_3"/>
    <property type="match status" value="1"/>
</dbReference>
<dbReference type="EMBL" id="CP041969">
    <property type="protein sequence ID" value="QMV41067.1"/>
    <property type="molecule type" value="Genomic_DNA"/>
</dbReference>
<dbReference type="Pfam" id="PF13231">
    <property type="entry name" value="PMT_2"/>
    <property type="match status" value="1"/>
</dbReference>
<feature type="transmembrane region" description="Helical" evidence="1">
    <location>
        <begin position="278"/>
        <end position="295"/>
    </location>
</feature>
<dbReference type="PANTHER" id="PTHR10050">
    <property type="entry name" value="DOLICHYL-PHOSPHATE-MANNOSE--PROTEIN MANNOSYLTRANSFERASE"/>
    <property type="match status" value="1"/>
</dbReference>
<accession>A0A7G5BVT3</accession>
<dbReference type="EC" id="2.4.1.-" evidence="1"/>
<keyword evidence="1" id="KW-0812">Transmembrane</keyword>
<feature type="transmembrane region" description="Helical" evidence="1">
    <location>
        <begin position="561"/>
        <end position="581"/>
    </location>
</feature>
<dbReference type="Pfam" id="PF00754">
    <property type="entry name" value="F5_F8_type_C"/>
    <property type="match status" value="1"/>
</dbReference>
<keyword evidence="5" id="KW-1185">Reference proteome</keyword>
<dbReference type="AlphaFoldDB" id="A0A7G5BVT3"/>
<dbReference type="RefSeq" id="WP_182302428.1">
    <property type="nucleotide sequence ID" value="NZ_CP041969.1"/>
</dbReference>
<dbReference type="GO" id="GO:0004169">
    <property type="term" value="F:dolichyl-phosphate-mannose-protein mannosyltransferase activity"/>
    <property type="evidence" value="ECO:0007669"/>
    <property type="project" value="UniProtKB-UniRule"/>
</dbReference>
<feature type="transmembrane region" description="Helical" evidence="1">
    <location>
        <begin position="530"/>
        <end position="549"/>
    </location>
</feature>
<feature type="transmembrane region" description="Helical" evidence="1">
    <location>
        <begin position="36"/>
        <end position="54"/>
    </location>
</feature>
<dbReference type="Gene3D" id="2.60.120.260">
    <property type="entry name" value="Galactose-binding domain-like"/>
    <property type="match status" value="1"/>
</dbReference>
<feature type="transmembrane region" description="Helical" evidence="1">
    <location>
        <begin position="332"/>
        <end position="349"/>
    </location>
</feature>
<comment type="pathway">
    <text evidence="1">Protein modification; protein glycosylation.</text>
</comment>
<proteinExistence type="inferred from homology"/>
<dbReference type="SUPFAM" id="SSF49785">
    <property type="entry name" value="Galactose-binding domain-like"/>
    <property type="match status" value="1"/>
</dbReference>
<feature type="transmembrane region" description="Helical" evidence="1">
    <location>
        <begin position="248"/>
        <end position="266"/>
    </location>
</feature>
<keyword evidence="1" id="KW-1133">Transmembrane helix</keyword>
<evidence type="ECO:0000313" key="4">
    <source>
        <dbReference type="EMBL" id="QMV41067.1"/>
    </source>
</evidence>
<dbReference type="UniPathway" id="UPA00378"/>
<dbReference type="Pfam" id="PF16192">
    <property type="entry name" value="PMT_4TMC"/>
    <property type="match status" value="1"/>
</dbReference>
<dbReference type="InterPro" id="IPR032421">
    <property type="entry name" value="PMT_4TMC"/>
</dbReference>
<feature type="transmembrane region" description="Helical" evidence="1">
    <location>
        <begin position="483"/>
        <end position="499"/>
    </location>
</feature>